<sequence length="319" mass="33713">MRARRILAADIGGTGSRFGHFLHDERGLTLLSTCRLATGDYGGGGELFEALTASGFDLSPGEADVVVLAAAGFVDRDRRVRITARGWTIDGAALESSLGGTFVVLNDLVAQAWATRSPLAGKTTILLRGEPREGVEAVVASGTGLGKAFIVPDGRGGLLVLPSEGGHGTFAVENGDELDFLRFICDRVGPRGKELDFVVSGRGLAHLQAFLYGENLDEREVVDALGRSPLTVQWMGRFLGRVCRDTALDVLSLGGLTLTGGVLARSPFLVDQETFREAFLRSDTMGTVLASIPVGLLADDDAGLWGAARAGAERWKEKG</sequence>
<gene>
    <name evidence="4" type="ORF">KAR29_00075</name>
</gene>
<dbReference type="PANTHER" id="PTHR47690:SF1">
    <property type="entry name" value="GLUCOKINASE"/>
    <property type="match status" value="1"/>
</dbReference>
<dbReference type="SUPFAM" id="SSF53067">
    <property type="entry name" value="Actin-like ATPase domain"/>
    <property type="match status" value="1"/>
</dbReference>
<protein>
    <submittedName>
        <fullName evidence="4">Glucokinase</fullName>
    </submittedName>
</protein>
<dbReference type="GO" id="GO:0006096">
    <property type="term" value="P:glycolytic process"/>
    <property type="evidence" value="ECO:0007669"/>
    <property type="project" value="InterPro"/>
</dbReference>
<evidence type="ECO:0000256" key="1">
    <source>
        <dbReference type="ARBA" id="ARBA00022679"/>
    </source>
</evidence>
<evidence type="ECO:0000313" key="4">
    <source>
        <dbReference type="EMBL" id="QTX32388.1"/>
    </source>
</evidence>
<organism evidence="4 5">
    <name type="scientific">Aminithiophilus ramosus</name>
    <dbReference type="NCBI Taxonomy" id="3029084"/>
    <lineage>
        <taxon>Bacteria</taxon>
        <taxon>Thermotogati</taxon>
        <taxon>Synergistota</taxon>
        <taxon>Synergistia</taxon>
        <taxon>Synergistales</taxon>
        <taxon>Aminithiophilaceae</taxon>
        <taxon>Aminithiophilus</taxon>
    </lineage>
</organism>
<dbReference type="Proteomes" id="UP000671879">
    <property type="component" value="Chromosome"/>
</dbReference>
<evidence type="ECO:0000256" key="2">
    <source>
        <dbReference type="ARBA" id="ARBA00022777"/>
    </source>
</evidence>
<dbReference type="InterPro" id="IPR043129">
    <property type="entry name" value="ATPase_NBD"/>
</dbReference>
<dbReference type="GO" id="GO:0005536">
    <property type="term" value="F:D-glucose binding"/>
    <property type="evidence" value="ECO:0007669"/>
    <property type="project" value="InterPro"/>
</dbReference>
<dbReference type="KEGG" id="aram:KAR29_00075"/>
<dbReference type="GO" id="GO:0004340">
    <property type="term" value="F:glucokinase activity"/>
    <property type="evidence" value="ECO:0007669"/>
    <property type="project" value="InterPro"/>
</dbReference>
<dbReference type="GO" id="GO:0005829">
    <property type="term" value="C:cytosol"/>
    <property type="evidence" value="ECO:0007669"/>
    <property type="project" value="TreeGrafter"/>
</dbReference>
<dbReference type="Gene3D" id="3.30.420.40">
    <property type="match status" value="1"/>
</dbReference>
<dbReference type="InterPro" id="IPR050201">
    <property type="entry name" value="Bacterial_glucokinase"/>
</dbReference>
<evidence type="ECO:0000313" key="5">
    <source>
        <dbReference type="Proteomes" id="UP000671879"/>
    </source>
</evidence>
<dbReference type="GO" id="GO:0005524">
    <property type="term" value="F:ATP binding"/>
    <property type="evidence" value="ECO:0007669"/>
    <property type="project" value="InterPro"/>
</dbReference>
<keyword evidence="1" id="KW-0808">Transferase</keyword>
<dbReference type="CDD" id="cd24008">
    <property type="entry name" value="ASKHA_NBD_GLK"/>
    <property type="match status" value="1"/>
</dbReference>
<dbReference type="Gene3D" id="3.40.367.20">
    <property type="match status" value="1"/>
</dbReference>
<reference evidence="5" key="1">
    <citation type="submission" date="2021-04" db="EMBL/GenBank/DDBJ databases">
        <title>A novel Synergistetes isolate from a pyrite-forming mixed culture.</title>
        <authorList>
            <person name="Bunk B."/>
            <person name="Sproer C."/>
            <person name="Spring S."/>
            <person name="Pester M."/>
        </authorList>
    </citation>
    <scope>NUCLEOTIDE SEQUENCE [LARGE SCALE GENOMIC DNA]</scope>
    <source>
        <strain evidence="5">J.5.4.2-T.3.5.2</strain>
    </source>
</reference>
<evidence type="ECO:0000256" key="3">
    <source>
        <dbReference type="RuleBase" id="RU004046"/>
    </source>
</evidence>
<comment type="similarity">
    <text evidence="3">Belongs to the bacterial glucokinase family.</text>
</comment>
<dbReference type="Pfam" id="PF02685">
    <property type="entry name" value="Glucokinase"/>
    <property type="match status" value="1"/>
</dbReference>
<accession>A0A9Q7ACI5</accession>
<dbReference type="AlphaFoldDB" id="A0A9Q7ACI5"/>
<proteinExistence type="inferred from homology"/>
<keyword evidence="2" id="KW-0418">Kinase</keyword>
<dbReference type="RefSeq" id="WP_274373620.1">
    <property type="nucleotide sequence ID" value="NZ_CP072943.1"/>
</dbReference>
<keyword evidence="5" id="KW-1185">Reference proteome</keyword>
<name>A0A9Q7ACI5_9BACT</name>
<dbReference type="InterPro" id="IPR003836">
    <property type="entry name" value="Glucokinase"/>
</dbReference>
<dbReference type="PANTHER" id="PTHR47690">
    <property type="entry name" value="GLUCOKINASE"/>
    <property type="match status" value="1"/>
</dbReference>
<dbReference type="EMBL" id="CP072943">
    <property type="protein sequence ID" value="QTX32388.1"/>
    <property type="molecule type" value="Genomic_DNA"/>
</dbReference>